<proteinExistence type="predicted"/>
<sequence length="33" mass="3742">MVTSLPSNLSALGCKINSCNFSTVNFLIYYFFF</sequence>
<dbReference type="EMBL" id="GGEC01066807">
    <property type="protein sequence ID" value="MBX47291.1"/>
    <property type="molecule type" value="Transcribed_RNA"/>
</dbReference>
<protein>
    <submittedName>
        <fullName evidence="1">Uncharacterized protein</fullName>
    </submittedName>
</protein>
<name>A0A2P2NY20_RHIMU</name>
<dbReference type="AlphaFoldDB" id="A0A2P2NY20"/>
<accession>A0A2P2NY20</accession>
<organism evidence="1">
    <name type="scientific">Rhizophora mucronata</name>
    <name type="common">Asiatic mangrove</name>
    <dbReference type="NCBI Taxonomy" id="61149"/>
    <lineage>
        <taxon>Eukaryota</taxon>
        <taxon>Viridiplantae</taxon>
        <taxon>Streptophyta</taxon>
        <taxon>Embryophyta</taxon>
        <taxon>Tracheophyta</taxon>
        <taxon>Spermatophyta</taxon>
        <taxon>Magnoliopsida</taxon>
        <taxon>eudicotyledons</taxon>
        <taxon>Gunneridae</taxon>
        <taxon>Pentapetalae</taxon>
        <taxon>rosids</taxon>
        <taxon>fabids</taxon>
        <taxon>Malpighiales</taxon>
        <taxon>Rhizophoraceae</taxon>
        <taxon>Rhizophora</taxon>
    </lineage>
</organism>
<reference evidence="1" key="1">
    <citation type="submission" date="2018-02" db="EMBL/GenBank/DDBJ databases">
        <title>Rhizophora mucronata_Transcriptome.</title>
        <authorList>
            <person name="Meera S.P."/>
            <person name="Sreeshan A."/>
            <person name="Augustine A."/>
        </authorList>
    </citation>
    <scope>NUCLEOTIDE SEQUENCE</scope>
    <source>
        <tissue evidence="1">Leaf</tissue>
    </source>
</reference>
<evidence type="ECO:0000313" key="1">
    <source>
        <dbReference type="EMBL" id="MBX47291.1"/>
    </source>
</evidence>